<organism evidence="1 2">
    <name type="scientific">Pseudocohnilembus persalinus</name>
    <name type="common">Ciliate</name>
    <dbReference type="NCBI Taxonomy" id="266149"/>
    <lineage>
        <taxon>Eukaryota</taxon>
        <taxon>Sar</taxon>
        <taxon>Alveolata</taxon>
        <taxon>Ciliophora</taxon>
        <taxon>Intramacronucleata</taxon>
        <taxon>Oligohymenophorea</taxon>
        <taxon>Scuticociliatia</taxon>
        <taxon>Philasterida</taxon>
        <taxon>Pseudocohnilembidae</taxon>
        <taxon>Pseudocohnilembus</taxon>
    </lineage>
</organism>
<dbReference type="OMA" id="HDKRMLV"/>
<dbReference type="PANTHER" id="PTHR14269">
    <property type="entry name" value="CDP-DIACYLGLYCEROL--GLYCEROL-3-PHOSPHATE 3-PHOSPHATIDYLTRANSFERASE-RELATED"/>
    <property type="match status" value="1"/>
</dbReference>
<proteinExistence type="predicted"/>
<dbReference type="EMBL" id="LDAU01000203">
    <property type="protein sequence ID" value="KRW99821.1"/>
    <property type="molecule type" value="Genomic_DNA"/>
</dbReference>
<dbReference type="SUPFAM" id="SSF56784">
    <property type="entry name" value="HAD-like"/>
    <property type="match status" value="1"/>
</dbReference>
<protein>
    <submittedName>
        <fullName evidence="1">HAD-like domain</fullName>
    </submittedName>
</protein>
<evidence type="ECO:0000313" key="1">
    <source>
        <dbReference type="EMBL" id="KRW99821.1"/>
    </source>
</evidence>
<dbReference type="InParanoid" id="A0A0V0QC52"/>
<dbReference type="InterPro" id="IPR006357">
    <property type="entry name" value="HAD-SF_hydro_IIA"/>
</dbReference>
<dbReference type="InterPro" id="IPR050324">
    <property type="entry name" value="CDP-alcohol_PTase-I"/>
</dbReference>
<name>A0A0V0QC52_PSEPJ</name>
<dbReference type="Gene3D" id="3.40.50.1000">
    <property type="entry name" value="HAD superfamily/HAD-like"/>
    <property type="match status" value="2"/>
</dbReference>
<dbReference type="InterPro" id="IPR023214">
    <property type="entry name" value="HAD_sf"/>
</dbReference>
<dbReference type="AlphaFoldDB" id="A0A0V0QC52"/>
<dbReference type="GO" id="GO:0046474">
    <property type="term" value="P:glycerophospholipid biosynthetic process"/>
    <property type="evidence" value="ECO:0007669"/>
    <property type="project" value="TreeGrafter"/>
</dbReference>
<dbReference type="Pfam" id="PF13344">
    <property type="entry name" value="Hydrolase_6"/>
    <property type="match status" value="1"/>
</dbReference>
<gene>
    <name evidence="1" type="ORF">PPERSA_10940</name>
</gene>
<dbReference type="Proteomes" id="UP000054937">
    <property type="component" value="Unassembled WGS sequence"/>
</dbReference>
<dbReference type="Pfam" id="PF13242">
    <property type="entry name" value="Hydrolase_like"/>
    <property type="match status" value="1"/>
</dbReference>
<accession>A0A0V0QC52</accession>
<dbReference type="PANTHER" id="PTHR14269:SF4">
    <property type="entry name" value="CAT EYE SYNDROME CRITICAL REGION PROTEIN 5"/>
    <property type="match status" value="1"/>
</dbReference>
<sequence>MKKIPAIISDIDGVLLRGKDPIKGAAQAVKFLRQPLQKLMPNLPILNKNQTLPNIRQKLFSNNIEKNQQLPFVCLTNGGGMLEQKKAEQINQYLGLNQNLNLNFNTNQDIQGNSNEFIYQKFEKEDIILNYTPLRGVLQEQYRNKTVLLVGIGDVKEIAQSMGIKKYITIEEYASLYPELLKNFSRPRLNKFTTRQEIQKRFALRNQYPLYYPLQINAIAVINDPIYWEDSIQIMCDLCSSEDGKVLQRQIQHQKQHIPIFTVNNDLTFSAKFHIERFAFGPFTNLFRTVFEMIYNYQPTIHEYGKPTKNTYDFTGDNPKSDIRGANQKDWVSILVRSGIFQGDNDPHDPAKVVVDNFFQAVEYICEQEKISTKGLYQNNDNF</sequence>
<dbReference type="GO" id="GO:0005739">
    <property type="term" value="C:mitochondrion"/>
    <property type="evidence" value="ECO:0007669"/>
    <property type="project" value="TreeGrafter"/>
</dbReference>
<dbReference type="OrthoDB" id="10251048at2759"/>
<reference evidence="1 2" key="1">
    <citation type="journal article" date="2015" name="Sci. Rep.">
        <title>Genome of the facultative scuticociliatosis pathogen Pseudocohnilembus persalinus provides insight into its virulence through horizontal gene transfer.</title>
        <authorList>
            <person name="Xiong J."/>
            <person name="Wang G."/>
            <person name="Cheng J."/>
            <person name="Tian M."/>
            <person name="Pan X."/>
            <person name="Warren A."/>
            <person name="Jiang C."/>
            <person name="Yuan D."/>
            <person name="Miao W."/>
        </authorList>
    </citation>
    <scope>NUCLEOTIDE SEQUENCE [LARGE SCALE GENOMIC DNA]</scope>
    <source>
        <strain evidence="1">36N120E</strain>
    </source>
</reference>
<comment type="caution">
    <text evidence="1">The sequence shown here is derived from an EMBL/GenBank/DDBJ whole genome shotgun (WGS) entry which is preliminary data.</text>
</comment>
<keyword evidence="2" id="KW-1185">Reference proteome</keyword>
<dbReference type="InterPro" id="IPR036412">
    <property type="entry name" value="HAD-like_sf"/>
</dbReference>
<evidence type="ECO:0000313" key="2">
    <source>
        <dbReference type="Proteomes" id="UP000054937"/>
    </source>
</evidence>